<keyword evidence="2" id="KW-1185">Reference proteome</keyword>
<dbReference type="Proteomes" id="UP001247754">
    <property type="component" value="Unassembled WGS sequence"/>
</dbReference>
<dbReference type="RefSeq" id="WP_310459199.1">
    <property type="nucleotide sequence ID" value="NZ_JAVKPH010000045.1"/>
</dbReference>
<evidence type="ECO:0000313" key="1">
    <source>
        <dbReference type="EMBL" id="MDR5655089.1"/>
    </source>
</evidence>
<proteinExistence type="predicted"/>
<name>A0ABU1FF40_9RHOB</name>
<gene>
    <name evidence="1" type="ORF">RGD00_20985</name>
</gene>
<dbReference type="EMBL" id="JAVKPH010000045">
    <property type="protein sequence ID" value="MDR5655089.1"/>
    <property type="molecule type" value="Genomic_DNA"/>
</dbReference>
<evidence type="ECO:0008006" key="3">
    <source>
        <dbReference type="Google" id="ProtNLM"/>
    </source>
</evidence>
<organism evidence="1 2">
    <name type="scientific">Ruixingdingia sedimenti</name>
    <dbReference type="NCBI Taxonomy" id="3073604"/>
    <lineage>
        <taxon>Bacteria</taxon>
        <taxon>Pseudomonadati</taxon>
        <taxon>Pseudomonadota</taxon>
        <taxon>Alphaproteobacteria</taxon>
        <taxon>Rhodobacterales</taxon>
        <taxon>Paracoccaceae</taxon>
        <taxon>Ruixingdingia</taxon>
    </lineage>
</organism>
<evidence type="ECO:0000313" key="2">
    <source>
        <dbReference type="Proteomes" id="UP001247754"/>
    </source>
</evidence>
<protein>
    <recommendedName>
        <fullName evidence="3">Response regulatory domain-containing protein</fullName>
    </recommendedName>
</protein>
<accession>A0ABU1FF40</accession>
<sequence>MEQAAAGLNSLGAELRWLPASSDVVDMLALDLEPDAALAIFDFDAFNDPLTLLTALMMLRRMRTGLPLILVSKHVYSKELAGNIALAGLLHASTDWRRLRLVIDEAILL</sequence>
<comment type="caution">
    <text evidence="1">The sequence shown here is derived from an EMBL/GenBank/DDBJ whole genome shotgun (WGS) entry which is preliminary data.</text>
</comment>
<reference evidence="1 2" key="1">
    <citation type="submission" date="2023-09" db="EMBL/GenBank/DDBJ databases">
        <title>Xinfangfangia sedmenti sp. nov., isolated the sedment.</title>
        <authorList>
            <person name="Xu L."/>
        </authorList>
    </citation>
    <scope>NUCLEOTIDE SEQUENCE [LARGE SCALE GENOMIC DNA]</scope>
    <source>
        <strain evidence="1 2">LG-4</strain>
    </source>
</reference>